<keyword evidence="3" id="KW-1185">Reference proteome</keyword>
<reference evidence="2 3" key="1">
    <citation type="submission" date="2024-09" db="EMBL/GenBank/DDBJ databases">
        <authorList>
            <person name="Sun Q."/>
            <person name="Mori K."/>
        </authorList>
    </citation>
    <scope>NUCLEOTIDE SEQUENCE [LARGE SCALE GENOMIC DNA]</scope>
    <source>
        <strain evidence="2 3">JCM 3331</strain>
    </source>
</reference>
<dbReference type="Pfam" id="PF06386">
    <property type="entry name" value="GvpL_GvpF"/>
    <property type="match status" value="1"/>
</dbReference>
<protein>
    <submittedName>
        <fullName evidence="2">GvpL/GvpF family gas vesicle protein</fullName>
    </submittedName>
</protein>
<evidence type="ECO:0000256" key="1">
    <source>
        <dbReference type="SAM" id="MobiDB-lite"/>
    </source>
</evidence>
<dbReference type="EMBL" id="JBHMCG010000087">
    <property type="protein sequence ID" value="MFB9574316.1"/>
    <property type="molecule type" value="Genomic_DNA"/>
</dbReference>
<sequence>MKAAVRAPRPRTRPDSVRVEVTGPWAPYSFVSPPHAEPAEGTASP</sequence>
<name>A0ABV5R8Z5_9ACTN</name>
<dbReference type="Proteomes" id="UP001589710">
    <property type="component" value="Unassembled WGS sequence"/>
</dbReference>
<comment type="caution">
    <text evidence="2">The sequence shown here is derived from an EMBL/GenBank/DDBJ whole genome shotgun (WGS) entry which is preliminary data.</text>
</comment>
<proteinExistence type="predicted"/>
<accession>A0ABV5R8Z5</accession>
<evidence type="ECO:0000313" key="2">
    <source>
        <dbReference type="EMBL" id="MFB9574316.1"/>
    </source>
</evidence>
<evidence type="ECO:0000313" key="3">
    <source>
        <dbReference type="Proteomes" id="UP001589710"/>
    </source>
</evidence>
<organism evidence="2 3">
    <name type="scientific">Streptomyces yanii</name>
    <dbReference type="NCBI Taxonomy" id="78510"/>
    <lineage>
        <taxon>Bacteria</taxon>
        <taxon>Bacillati</taxon>
        <taxon>Actinomycetota</taxon>
        <taxon>Actinomycetes</taxon>
        <taxon>Kitasatosporales</taxon>
        <taxon>Streptomycetaceae</taxon>
        <taxon>Streptomyces</taxon>
    </lineage>
</organism>
<gene>
    <name evidence="2" type="ORF">ACFFTL_18940</name>
</gene>
<dbReference type="InterPro" id="IPR009430">
    <property type="entry name" value="GvpL/GvpF"/>
</dbReference>
<feature type="region of interest" description="Disordered" evidence="1">
    <location>
        <begin position="25"/>
        <end position="45"/>
    </location>
</feature>
<dbReference type="RefSeq" id="WP_345513880.1">
    <property type="nucleotide sequence ID" value="NZ_BAAAXD010000026.1"/>
</dbReference>